<dbReference type="CDD" id="cd03528">
    <property type="entry name" value="Rieske_RO_ferredoxin"/>
    <property type="match status" value="1"/>
</dbReference>
<evidence type="ECO:0000256" key="1">
    <source>
        <dbReference type="ARBA" id="ARBA00022714"/>
    </source>
</evidence>
<feature type="domain" description="Rieske" evidence="5">
    <location>
        <begin position="5"/>
        <end position="100"/>
    </location>
</feature>
<dbReference type="InterPro" id="IPR017941">
    <property type="entry name" value="Rieske_2Fe-2S"/>
</dbReference>
<evidence type="ECO:0000313" key="7">
    <source>
        <dbReference type="Proteomes" id="UP000231632"/>
    </source>
</evidence>
<reference evidence="6 7" key="1">
    <citation type="journal article" date="2017" name="Arch. Microbiol.">
        <title>Mariprofundus micogutta sp. nov., a novel iron-oxidizing zetaproteobacterium isolated from a deep-sea hydrothermal field at the Bayonnaise knoll of the Izu-Ogasawara arc, and a description of Mariprofundales ord. nov. and Zetaproteobacteria classis nov.</title>
        <authorList>
            <person name="Makita H."/>
            <person name="Tanaka E."/>
            <person name="Mitsunobu S."/>
            <person name="Miyazaki M."/>
            <person name="Nunoura T."/>
            <person name="Uematsu K."/>
            <person name="Takaki Y."/>
            <person name="Nishi S."/>
            <person name="Shimamura S."/>
            <person name="Takai K."/>
        </authorList>
    </citation>
    <scope>NUCLEOTIDE SEQUENCE [LARGE SCALE GENOMIC DNA]</scope>
    <source>
        <strain evidence="6 7">ET2</strain>
    </source>
</reference>
<keyword evidence="7" id="KW-1185">Reference proteome</keyword>
<accession>A0A1L8CMU8</accession>
<dbReference type="Gene3D" id="2.102.10.10">
    <property type="entry name" value="Rieske [2Fe-2S] iron-sulphur domain"/>
    <property type="match status" value="1"/>
</dbReference>
<dbReference type="InterPro" id="IPR036922">
    <property type="entry name" value="Rieske_2Fe-2S_sf"/>
</dbReference>
<keyword evidence="3" id="KW-0408">Iron</keyword>
<dbReference type="PANTHER" id="PTHR21496:SF23">
    <property type="entry name" value="3-PHENYLPROPIONATE_CINNAMIC ACID DIOXYGENASE FERREDOXIN SUBUNIT"/>
    <property type="match status" value="1"/>
</dbReference>
<comment type="caution">
    <text evidence="6">The sequence shown here is derived from an EMBL/GenBank/DDBJ whole genome shotgun (WGS) entry which is preliminary data.</text>
</comment>
<evidence type="ECO:0000256" key="4">
    <source>
        <dbReference type="ARBA" id="ARBA00023014"/>
    </source>
</evidence>
<dbReference type="EMBL" id="BDFD01000008">
    <property type="protein sequence ID" value="GAV20240.1"/>
    <property type="molecule type" value="Genomic_DNA"/>
</dbReference>
<dbReference type="GO" id="GO:0046872">
    <property type="term" value="F:metal ion binding"/>
    <property type="evidence" value="ECO:0007669"/>
    <property type="project" value="UniProtKB-KW"/>
</dbReference>
<dbReference type="Pfam" id="PF00355">
    <property type="entry name" value="Rieske"/>
    <property type="match status" value="1"/>
</dbReference>
<dbReference type="Proteomes" id="UP000231632">
    <property type="component" value="Unassembled WGS sequence"/>
</dbReference>
<sequence length="104" mass="11346">MAEWIDIATVSELPPGSRKVINTPYCEVAVFNLDGQFYAIEDVCTHDGGELASGTCEGDQIICPRHGARFCIRNGQALTPPAYENIDTFPVIVENDMVKVDIDG</sequence>
<dbReference type="PANTHER" id="PTHR21496">
    <property type="entry name" value="FERREDOXIN-RELATED"/>
    <property type="match status" value="1"/>
</dbReference>
<dbReference type="RefSeq" id="WP_072659561.1">
    <property type="nucleotide sequence ID" value="NZ_BDFD01000008.1"/>
</dbReference>
<proteinExistence type="predicted"/>
<dbReference type="OrthoDB" id="5295822at2"/>
<gene>
    <name evidence="6" type="ORF">MMIC_P1204</name>
</gene>
<keyword evidence="4" id="KW-0411">Iron-sulfur</keyword>
<name>A0A1L8CMU8_9PROT</name>
<evidence type="ECO:0000256" key="2">
    <source>
        <dbReference type="ARBA" id="ARBA00022723"/>
    </source>
</evidence>
<organism evidence="6 7">
    <name type="scientific">Mariprofundus micogutta</name>
    <dbReference type="NCBI Taxonomy" id="1921010"/>
    <lineage>
        <taxon>Bacteria</taxon>
        <taxon>Pseudomonadati</taxon>
        <taxon>Pseudomonadota</taxon>
        <taxon>Candidatius Mariprofundia</taxon>
        <taxon>Mariprofundales</taxon>
        <taxon>Mariprofundaceae</taxon>
        <taxon>Mariprofundus</taxon>
    </lineage>
</organism>
<evidence type="ECO:0000313" key="6">
    <source>
        <dbReference type="EMBL" id="GAV20240.1"/>
    </source>
</evidence>
<keyword evidence="6" id="KW-0223">Dioxygenase</keyword>
<keyword evidence="1" id="KW-0001">2Fe-2S</keyword>
<dbReference type="AlphaFoldDB" id="A0A1L8CMU8"/>
<evidence type="ECO:0000256" key="3">
    <source>
        <dbReference type="ARBA" id="ARBA00023004"/>
    </source>
</evidence>
<dbReference type="STRING" id="1921010.MMIC_P1204"/>
<dbReference type="SUPFAM" id="SSF50022">
    <property type="entry name" value="ISP domain"/>
    <property type="match status" value="1"/>
</dbReference>
<evidence type="ECO:0000259" key="5">
    <source>
        <dbReference type="PROSITE" id="PS51296"/>
    </source>
</evidence>
<keyword evidence="6" id="KW-0560">Oxidoreductase</keyword>
<protein>
    <submittedName>
        <fullName evidence="6">3-phenylpropionate/trans-cinnamate dioxygenase ferredoxin component</fullName>
    </submittedName>
</protein>
<dbReference type="PROSITE" id="PS51296">
    <property type="entry name" value="RIESKE"/>
    <property type="match status" value="1"/>
</dbReference>
<dbReference type="GO" id="GO:0051213">
    <property type="term" value="F:dioxygenase activity"/>
    <property type="evidence" value="ECO:0007669"/>
    <property type="project" value="UniProtKB-KW"/>
</dbReference>
<dbReference type="GO" id="GO:0051537">
    <property type="term" value="F:2 iron, 2 sulfur cluster binding"/>
    <property type="evidence" value="ECO:0007669"/>
    <property type="project" value="UniProtKB-KW"/>
</dbReference>
<keyword evidence="2" id="KW-0479">Metal-binding</keyword>